<dbReference type="Gene3D" id="3.80.10.10">
    <property type="entry name" value="Ribonuclease Inhibitor"/>
    <property type="match status" value="1"/>
</dbReference>
<organism evidence="1 2">
    <name type="scientific">Meripilus lineatus</name>
    <dbReference type="NCBI Taxonomy" id="2056292"/>
    <lineage>
        <taxon>Eukaryota</taxon>
        <taxon>Fungi</taxon>
        <taxon>Dikarya</taxon>
        <taxon>Basidiomycota</taxon>
        <taxon>Agaricomycotina</taxon>
        <taxon>Agaricomycetes</taxon>
        <taxon>Polyporales</taxon>
        <taxon>Meripilaceae</taxon>
        <taxon>Meripilus</taxon>
    </lineage>
</organism>
<dbReference type="EMBL" id="JANAWD010000011">
    <property type="protein sequence ID" value="KAJ3491518.1"/>
    <property type="molecule type" value="Genomic_DNA"/>
</dbReference>
<evidence type="ECO:0008006" key="3">
    <source>
        <dbReference type="Google" id="ProtNLM"/>
    </source>
</evidence>
<comment type="caution">
    <text evidence="1">The sequence shown here is derived from an EMBL/GenBank/DDBJ whole genome shotgun (WGS) entry which is preliminary data.</text>
</comment>
<keyword evidence="2" id="KW-1185">Reference proteome</keyword>
<evidence type="ECO:0000313" key="1">
    <source>
        <dbReference type="EMBL" id="KAJ3491518.1"/>
    </source>
</evidence>
<dbReference type="SUPFAM" id="SSF52047">
    <property type="entry name" value="RNI-like"/>
    <property type="match status" value="1"/>
</dbReference>
<name>A0AAD5VDC9_9APHY</name>
<dbReference type="AlphaFoldDB" id="A0AAD5VDC9"/>
<dbReference type="Proteomes" id="UP001212997">
    <property type="component" value="Unassembled WGS sequence"/>
</dbReference>
<protein>
    <recommendedName>
        <fullName evidence="3">F-box domain-containing protein</fullName>
    </recommendedName>
</protein>
<dbReference type="InterPro" id="IPR032675">
    <property type="entry name" value="LRR_dom_sf"/>
</dbReference>
<accession>A0AAD5VDC9</accession>
<evidence type="ECO:0000313" key="2">
    <source>
        <dbReference type="Proteomes" id="UP001212997"/>
    </source>
</evidence>
<reference evidence="1" key="1">
    <citation type="submission" date="2022-07" db="EMBL/GenBank/DDBJ databases">
        <title>Genome Sequence of Physisporinus lineatus.</title>
        <authorList>
            <person name="Buettner E."/>
        </authorList>
    </citation>
    <scope>NUCLEOTIDE SEQUENCE</scope>
    <source>
        <strain evidence="1">VT162</strain>
    </source>
</reference>
<gene>
    <name evidence="1" type="ORF">NLI96_g630</name>
</gene>
<proteinExistence type="predicted"/>
<sequence length="443" mass="50681">MRSSRLLDRLAKRFQSAKGSTQCHWLPEELVLSIMLLLASDIYHEHHAAYQYWRSDDEWTEWLKREEMSVRAMFSAILVCRTWYAIGIEVLYANPTFLTKSHLRSFTFAVERSTFLPRLVKSLSIAELYYPRFKTELFGIMGKHRERLLHYVHRALVACPGVTRLDICTDAEFGAMIADLLSQTLASFSARLRHLTIRGVCFHCTFGKLTLPQLEILAISQHYYLDLLELPSLPRLHTLQIVSSDVQSIDGSLTLDASQLPSLRVLQIFTNDCPGPLFDSPPCFAHLQHIEIFGRDEMFSFDVLSQSITLSCPREVTLGPITQKTPWLSTWRLPASVETVLFFVDLVCEESFQLADSTLSEILDFVVKNFEDADHRRLREFRLALPPSQFDLITGSEGLANVEKIGTHCEKLHIEFDVLPLDPEAWIIDRVCYPPTPTLDSST</sequence>